<evidence type="ECO:0000256" key="4">
    <source>
        <dbReference type="ARBA" id="ARBA00023239"/>
    </source>
</evidence>
<feature type="domain" description="Orotidine 5'-phosphate decarboxylase" evidence="5">
    <location>
        <begin position="5"/>
        <end position="206"/>
    </location>
</feature>
<dbReference type="AlphaFoldDB" id="A0A0F9XFQ8"/>
<dbReference type="InterPro" id="IPR005493">
    <property type="entry name" value="RraA/RraA-like"/>
</dbReference>
<dbReference type="EMBL" id="LAZR01000108">
    <property type="protein sequence ID" value="KKN90688.1"/>
    <property type="molecule type" value="Genomic_DNA"/>
</dbReference>
<dbReference type="Gene3D" id="3.20.20.70">
    <property type="entry name" value="Aldolase class I"/>
    <property type="match status" value="1"/>
</dbReference>
<dbReference type="SMART" id="SM00934">
    <property type="entry name" value="OMPdecase"/>
    <property type="match status" value="1"/>
</dbReference>
<dbReference type="InterPro" id="IPR001754">
    <property type="entry name" value="OMPdeCOase_dom"/>
</dbReference>
<dbReference type="InterPro" id="IPR011060">
    <property type="entry name" value="RibuloseP-bd_barrel"/>
</dbReference>
<name>A0A0F9XFQ8_9ZZZZ</name>
<dbReference type="GO" id="GO:0004590">
    <property type="term" value="F:orotidine-5'-phosphate decarboxylase activity"/>
    <property type="evidence" value="ECO:0007669"/>
    <property type="project" value="InterPro"/>
</dbReference>
<dbReference type="Pfam" id="PF00215">
    <property type="entry name" value="OMPdecase"/>
    <property type="match status" value="1"/>
</dbReference>
<evidence type="ECO:0000256" key="2">
    <source>
        <dbReference type="ARBA" id="ARBA00006350"/>
    </source>
</evidence>
<dbReference type="CDD" id="cd16841">
    <property type="entry name" value="RraA_family"/>
    <property type="match status" value="1"/>
</dbReference>
<reference evidence="6" key="1">
    <citation type="journal article" date="2015" name="Nature">
        <title>Complex archaea that bridge the gap between prokaryotes and eukaryotes.</title>
        <authorList>
            <person name="Spang A."/>
            <person name="Saw J.H."/>
            <person name="Jorgensen S.L."/>
            <person name="Zaremba-Niedzwiedzka K."/>
            <person name="Martijn J."/>
            <person name="Lind A.E."/>
            <person name="van Eijk R."/>
            <person name="Schleper C."/>
            <person name="Guy L."/>
            <person name="Ettema T.J."/>
        </authorList>
    </citation>
    <scope>NUCLEOTIDE SEQUENCE</scope>
</reference>
<dbReference type="Pfam" id="PF03737">
    <property type="entry name" value="RraA-like"/>
    <property type="match status" value="1"/>
</dbReference>
<evidence type="ECO:0000256" key="3">
    <source>
        <dbReference type="ARBA" id="ARBA00012890"/>
    </source>
</evidence>
<dbReference type="Gene3D" id="3.50.30.40">
    <property type="entry name" value="Ribonuclease E inhibitor RraA/RraA-like"/>
    <property type="match status" value="1"/>
</dbReference>
<protein>
    <recommendedName>
        <fullName evidence="3">3-hexulose-6-phosphate synthase</fullName>
        <ecNumber evidence="3">4.1.2.43</ecNumber>
    </recommendedName>
</protein>
<dbReference type="InterPro" id="IPR017553">
    <property type="entry name" value="3-hexulose-6-phosphate_synth"/>
</dbReference>
<evidence type="ECO:0000313" key="6">
    <source>
        <dbReference type="EMBL" id="KKN90688.1"/>
    </source>
</evidence>
<keyword evidence="4" id="KW-0456">Lyase</keyword>
<dbReference type="GO" id="GO:0006207">
    <property type="term" value="P:'de novo' pyrimidine nucleobase biosynthetic process"/>
    <property type="evidence" value="ECO:0007669"/>
    <property type="project" value="InterPro"/>
</dbReference>
<dbReference type="EC" id="4.1.2.43" evidence="3"/>
<proteinExistence type="inferred from homology"/>
<accession>A0A0F9XFQ8</accession>
<dbReference type="InterPro" id="IPR036704">
    <property type="entry name" value="RraA/RraA-like_sf"/>
</dbReference>
<organism evidence="6">
    <name type="scientific">marine sediment metagenome</name>
    <dbReference type="NCBI Taxonomy" id="412755"/>
    <lineage>
        <taxon>unclassified sequences</taxon>
        <taxon>metagenomes</taxon>
        <taxon>ecological metagenomes</taxon>
    </lineage>
</organism>
<gene>
    <name evidence="6" type="ORF">LCGC14_0226310</name>
</gene>
<dbReference type="PANTHER" id="PTHR35039:SF3">
    <property type="entry name" value="3-KETO-L-GULONATE-6-PHOSPHATE DECARBOXYLASE SGBH-RELATED"/>
    <property type="match status" value="1"/>
</dbReference>
<evidence type="ECO:0000259" key="5">
    <source>
        <dbReference type="SMART" id="SM00934"/>
    </source>
</evidence>
<sequence length="437" mass="44816">MSVIKLQVALDFVEMSRAMAVAEAAVAGGADVIEAGTPLIKSEGLDAVRQLRARFPDTPIVADMKTMDAGRIEAEAAGKAGASIVTVLGAAGETTIRECVEAGKHYNLLVAVDLLGLSDPVAFAAGAAELGVAWLDVHCAIDAQMHGDDPLALLKQVRAATDLTVAVAGGINSETAAAAAAAGADVIIVGGAITKAVDPEAATKDIRKAIDSKKAVASKHFKRATGDDIRKALETVSTPNISDGAHRQPCLPGLKTLWPGARAVGPAVTARTLPGDWAKPVQAIDAAGEGDVLVIDACGQPPAIWGELASESAANKKLAGVVIHGAVRDTGEIRKLKLPVWSTHVTSHAGDPHGAGSINEPITIGGQRICPGDWIVADDDGVMVLPAARAVEMANRAADVLEAENRIRAEIRDGKSTLAQVVNLKRWESEGAGGAIG</sequence>
<comment type="caution">
    <text evidence="6">The sequence shown here is derived from an EMBL/GenBank/DDBJ whole genome shotgun (WGS) entry which is preliminary data.</text>
</comment>
<comment type="catalytic activity">
    <reaction evidence="1">
        <text>D-ribulose 5-phosphate + formaldehyde = D-arabino-hex-3-ulose 6-phosphate</text>
        <dbReference type="Rhea" id="RHEA:25201"/>
        <dbReference type="ChEBI" id="CHEBI:16842"/>
        <dbReference type="ChEBI" id="CHEBI:58121"/>
        <dbReference type="ChEBI" id="CHEBI:58542"/>
        <dbReference type="EC" id="4.1.2.43"/>
    </reaction>
</comment>
<dbReference type="SUPFAM" id="SSF89562">
    <property type="entry name" value="RraA-like"/>
    <property type="match status" value="1"/>
</dbReference>
<evidence type="ECO:0000256" key="1">
    <source>
        <dbReference type="ARBA" id="ARBA00000718"/>
    </source>
</evidence>
<dbReference type="PANTHER" id="PTHR35039">
    <property type="entry name" value="3-KETO-L-GULONATE-6-PHOSPHATE DECARBOXYLASE SGBH-RELATED"/>
    <property type="match status" value="1"/>
</dbReference>
<dbReference type="NCBIfam" id="TIGR03128">
    <property type="entry name" value="RuMP_HxlA"/>
    <property type="match status" value="1"/>
</dbReference>
<dbReference type="SUPFAM" id="SSF51366">
    <property type="entry name" value="Ribulose-phoshate binding barrel"/>
    <property type="match status" value="1"/>
</dbReference>
<dbReference type="GO" id="GO:0033982">
    <property type="term" value="F:3-dehydro-L-gulonate-6-phosphate decarboxylase activity"/>
    <property type="evidence" value="ECO:0007669"/>
    <property type="project" value="TreeGrafter"/>
</dbReference>
<dbReference type="GO" id="GO:0043801">
    <property type="term" value="F:hexulose-6-phosphate synthase activity"/>
    <property type="evidence" value="ECO:0007669"/>
    <property type="project" value="UniProtKB-EC"/>
</dbReference>
<dbReference type="GO" id="GO:0019854">
    <property type="term" value="P:L-ascorbic acid catabolic process"/>
    <property type="evidence" value="ECO:0007669"/>
    <property type="project" value="TreeGrafter"/>
</dbReference>
<comment type="similarity">
    <text evidence="2">Belongs to the HPS/KGPDC family. HPS subfamily.</text>
</comment>
<dbReference type="InterPro" id="IPR013785">
    <property type="entry name" value="Aldolase_TIM"/>
</dbReference>